<dbReference type="InterPro" id="IPR045378">
    <property type="entry name" value="LNT_N"/>
</dbReference>
<feature type="transmembrane region" description="Helical" evidence="9">
    <location>
        <begin position="180"/>
        <end position="203"/>
    </location>
</feature>
<keyword evidence="12" id="KW-1185">Reference proteome</keyword>
<dbReference type="NCBIfam" id="TIGR00546">
    <property type="entry name" value="lnt"/>
    <property type="match status" value="1"/>
</dbReference>
<evidence type="ECO:0000256" key="7">
    <source>
        <dbReference type="ARBA" id="ARBA00023136"/>
    </source>
</evidence>
<feature type="transmembrane region" description="Helical" evidence="9">
    <location>
        <begin position="28"/>
        <end position="43"/>
    </location>
</feature>
<keyword evidence="5 9" id="KW-0812">Transmembrane</keyword>
<keyword evidence="6 9" id="KW-1133">Transmembrane helix</keyword>
<dbReference type="SUPFAM" id="SSF56317">
    <property type="entry name" value="Carbon-nitrogen hydrolase"/>
    <property type="match status" value="1"/>
</dbReference>
<comment type="similarity">
    <text evidence="2 9">Belongs to the CN hydrolase family. Apolipoprotein N-acyltransferase subfamily.</text>
</comment>
<keyword evidence="4 9" id="KW-0808">Transferase</keyword>
<feature type="transmembrane region" description="Helical" evidence="9">
    <location>
        <begin position="50"/>
        <end position="70"/>
    </location>
</feature>
<gene>
    <name evidence="9" type="primary">lnt</name>
    <name evidence="11" type="ORF">BC349_15785</name>
</gene>
<evidence type="ECO:0000313" key="11">
    <source>
        <dbReference type="EMBL" id="MBC6492522.1"/>
    </source>
</evidence>
<dbReference type="InterPro" id="IPR004563">
    <property type="entry name" value="Apolipo_AcylTrfase"/>
</dbReference>
<evidence type="ECO:0000259" key="10">
    <source>
        <dbReference type="PROSITE" id="PS50263"/>
    </source>
</evidence>
<feature type="transmembrane region" description="Helical" evidence="9">
    <location>
        <begin position="506"/>
        <end position="527"/>
    </location>
</feature>
<feature type="transmembrane region" description="Helical" evidence="9">
    <location>
        <begin position="108"/>
        <end position="125"/>
    </location>
</feature>
<evidence type="ECO:0000256" key="9">
    <source>
        <dbReference type="HAMAP-Rule" id="MF_01148"/>
    </source>
</evidence>
<comment type="caution">
    <text evidence="11">The sequence shown here is derived from an EMBL/GenBank/DDBJ whole genome shotgun (WGS) entry which is preliminary data.</text>
</comment>
<dbReference type="InterPro" id="IPR003010">
    <property type="entry name" value="C-N_Hydrolase"/>
</dbReference>
<evidence type="ECO:0000256" key="4">
    <source>
        <dbReference type="ARBA" id="ARBA00022679"/>
    </source>
</evidence>
<dbReference type="EC" id="2.3.1.269" evidence="9"/>
<sequence>MKKFPPFILALATGLLLAASWPPLPTTFLIFVAFIPLFYFLEQEPGKWKFLGWAFFSMLTWNATTTWWIWNSTGPGSVAAIITNSLFMILPWLALYNVHKRLGGRFSYWAFLACWMTFEYIHLNWELSWPWLTLGNAFADHPEWVQWYQFTGTSGGSLWVLFINVILFQQINAVSGNRKLLIRSMTWFMLAAVGIPMAVSLMVKAFNMRLDARVNNKPKKNIVVVQPNIDPYQKFGEGTQDVQINQLIRLSETMVDSNTALVVWPETAINLPGGIEEDSIRKYSVFKPVWDFLHRHPQLKLLSGIEGYRIYRNGGQSEYARPITGTGFWYDTYNTAALLDSSGILYRYHKSKLVPGVEALPSFLRFLGSWFEQFGGTTGGYAKQEERTVLPDEHNGLRIAPAICYESIYGDFLTGFQRNGANIIAVITNDGWWGNTSGHKQHLAYARLRAIETRRWVVRSANTGISAFIDPYGTVLQAQPWDTAAAIKQVIQPNAEQTFYARFGDWISKIMVALAIVLVGYSTYTYFTGRKKAVL</sequence>
<keyword evidence="8 9" id="KW-0012">Acyltransferase</keyword>
<comment type="subcellular location">
    <subcellularLocation>
        <location evidence="1 9">Cell membrane</location>
        <topology evidence="1 9">Multi-pass membrane protein</topology>
    </subcellularLocation>
</comment>
<evidence type="ECO:0000313" key="12">
    <source>
        <dbReference type="Proteomes" id="UP000765802"/>
    </source>
</evidence>
<evidence type="ECO:0000256" key="3">
    <source>
        <dbReference type="ARBA" id="ARBA00022475"/>
    </source>
</evidence>
<dbReference type="CDD" id="cd07571">
    <property type="entry name" value="ALP_N-acyl_transferase"/>
    <property type="match status" value="1"/>
</dbReference>
<feature type="domain" description="CN hydrolase" evidence="10">
    <location>
        <begin position="225"/>
        <end position="499"/>
    </location>
</feature>
<evidence type="ECO:0000256" key="5">
    <source>
        <dbReference type="ARBA" id="ARBA00022692"/>
    </source>
</evidence>
<accession>A0ABR7MBU8</accession>
<keyword evidence="7 9" id="KW-0472">Membrane</keyword>
<dbReference type="PANTHER" id="PTHR38686:SF1">
    <property type="entry name" value="APOLIPOPROTEIN N-ACYLTRANSFERASE"/>
    <property type="match status" value="1"/>
</dbReference>
<dbReference type="HAMAP" id="MF_01148">
    <property type="entry name" value="Lnt"/>
    <property type="match status" value="1"/>
</dbReference>
<dbReference type="EMBL" id="MBUA01000028">
    <property type="protein sequence ID" value="MBC6492522.1"/>
    <property type="molecule type" value="Genomic_DNA"/>
</dbReference>
<protein>
    <recommendedName>
        <fullName evidence="9">Apolipoprotein N-acyltransferase</fullName>
        <shortName evidence="9">ALP N-acyltransferase</shortName>
        <ecNumber evidence="9">2.3.1.269</ecNumber>
    </recommendedName>
</protein>
<name>A0ABR7MBU8_9BACT</name>
<dbReference type="InterPro" id="IPR036526">
    <property type="entry name" value="C-N_Hydrolase_sf"/>
</dbReference>
<keyword evidence="3 9" id="KW-1003">Cell membrane</keyword>
<comment type="catalytic activity">
    <reaction evidence="9">
        <text>N-terminal S-1,2-diacyl-sn-glyceryl-L-cysteinyl-[lipoprotein] + a glycerophospholipid = N-acyl-S-1,2-diacyl-sn-glyceryl-L-cysteinyl-[lipoprotein] + a 2-acyl-sn-glycero-3-phospholipid + H(+)</text>
        <dbReference type="Rhea" id="RHEA:48228"/>
        <dbReference type="Rhea" id="RHEA-COMP:14681"/>
        <dbReference type="Rhea" id="RHEA-COMP:14684"/>
        <dbReference type="ChEBI" id="CHEBI:15378"/>
        <dbReference type="ChEBI" id="CHEBI:136912"/>
        <dbReference type="ChEBI" id="CHEBI:140656"/>
        <dbReference type="ChEBI" id="CHEBI:140657"/>
        <dbReference type="ChEBI" id="CHEBI:140660"/>
        <dbReference type="EC" id="2.3.1.269"/>
    </reaction>
</comment>
<reference evidence="11 12" key="1">
    <citation type="submission" date="2016-07" db="EMBL/GenBank/DDBJ databases">
        <title>Genome analysis of Flavihumibacter stibioxidans YS-17.</title>
        <authorList>
            <person name="Shi K."/>
            <person name="Han Y."/>
            <person name="Wang G."/>
        </authorList>
    </citation>
    <scope>NUCLEOTIDE SEQUENCE [LARGE SCALE GENOMIC DNA]</scope>
    <source>
        <strain evidence="11 12">YS-17</strain>
    </source>
</reference>
<comment type="pathway">
    <text evidence="9">Protein modification; lipoprotein biosynthesis (N-acyl transfer).</text>
</comment>
<evidence type="ECO:0000256" key="8">
    <source>
        <dbReference type="ARBA" id="ARBA00023315"/>
    </source>
</evidence>
<dbReference type="Proteomes" id="UP000765802">
    <property type="component" value="Unassembled WGS sequence"/>
</dbReference>
<feature type="transmembrane region" description="Helical" evidence="9">
    <location>
        <begin position="145"/>
        <end position="168"/>
    </location>
</feature>
<dbReference type="PROSITE" id="PS50263">
    <property type="entry name" value="CN_HYDROLASE"/>
    <property type="match status" value="1"/>
</dbReference>
<dbReference type="PANTHER" id="PTHR38686">
    <property type="entry name" value="APOLIPOPROTEIN N-ACYLTRANSFERASE"/>
    <property type="match status" value="1"/>
</dbReference>
<comment type="function">
    <text evidence="9">Catalyzes the phospholipid dependent N-acylation of the N-terminal cysteine of apolipoprotein, the last step in lipoprotein maturation.</text>
</comment>
<dbReference type="Pfam" id="PF20154">
    <property type="entry name" value="LNT_N"/>
    <property type="match status" value="1"/>
</dbReference>
<evidence type="ECO:0000256" key="2">
    <source>
        <dbReference type="ARBA" id="ARBA00010065"/>
    </source>
</evidence>
<evidence type="ECO:0000256" key="6">
    <source>
        <dbReference type="ARBA" id="ARBA00022989"/>
    </source>
</evidence>
<dbReference type="Pfam" id="PF00795">
    <property type="entry name" value="CN_hydrolase"/>
    <property type="match status" value="1"/>
</dbReference>
<dbReference type="Gene3D" id="3.60.110.10">
    <property type="entry name" value="Carbon-nitrogen hydrolase"/>
    <property type="match status" value="1"/>
</dbReference>
<feature type="transmembrane region" description="Helical" evidence="9">
    <location>
        <begin position="76"/>
        <end position="96"/>
    </location>
</feature>
<organism evidence="11 12">
    <name type="scientific">Flavihumibacter stibioxidans</name>
    <dbReference type="NCBI Taxonomy" id="1834163"/>
    <lineage>
        <taxon>Bacteria</taxon>
        <taxon>Pseudomonadati</taxon>
        <taxon>Bacteroidota</taxon>
        <taxon>Chitinophagia</taxon>
        <taxon>Chitinophagales</taxon>
        <taxon>Chitinophagaceae</taxon>
        <taxon>Flavihumibacter</taxon>
    </lineage>
</organism>
<proteinExistence type="inferred from homology"/>
<dbReference type="RefSeq" id="WP_187257841.1">
    <property type="nucleotide sequence ID" value="NZ_JBHULF010000020.1"/>
</dbReference>
<evidence type="ECO:0000256" key="1">
    <source>
        <dbReference type="ARBA" id="ARBA00004651"/>
    </source>
</evidence>